<reference evidence="4" key="1">
    <citation type="submission" date="2021-03" db="EMBL/GenBank/DDBJ databases">
        <title>Assistant Professor.</title>
        <authorList>
            <person name="Huq M.A."/>
        </authorList>
    </citation>
    <scope>NUCLEOTIDE SEQUENCE [LARGE SCALE GENOMIC DNA]</scope>
    <source>
        <strain evidence="4">MAH-28</strain>
    </source>
</reference>
<dbReference type="Proteomes" id="UP000679126">
    <property type="component" value="Unassembled WGS sequence"/>
</dbReference>
<dbReference type="PANTHER" id="PTHR39198:SF1">
    <property type="entry name" value="ALPHA-GALACTOSIDASE NEW3 DOMAIN-CONTAINING PROTEIN"/>
    <property type="match status" value="1"/>
</dbReference>
<comment type="caution">
    <text evidence="3">The sequence shown here is derived from an EMBL/GenBank/DDBJ whole genome shotgun (WGS) entry which is preliminary data.</text>
</comment>
<evidence type="ECO:0000259" key="2">
    <source>
        <dbReference type="Pfam" id="PF10633"/>
    </source>
</evidence>
<evidence type="ECO:0000256" key="1">
    <source>
        <dbReference type="SAM" id="Phobius"/>
    </source>
</evidence>
<gene>
    <name evidence="3" type="ORF">J7I43_17220</name>
</gene>
<dbReference type="Pfam" id="PF10633">
    <property type="entry name" value="NPCBM_assoc"/>
    <property type="match status" value="1"/>
</dbReference>
<dbReference type="InterPro" id="IPR013783">
    <property type="entry name" value="Ig-like_fold"/>
</dbReference>
<name>A0ABS3YH13_9BACT</name>
<protein>
    <recommendedName>
        <fullName evidence="2">Alpha-galactosidase NEW3 domain-containing protein</fullName>
    </recommendedName>
</protein>
<proteinExistence type="predicted"/>
<keyword evidence="1" id="KW-0812">Transmembrane</keyword>
<dbReference type="Gene3D" id="2.60.40.10">
    <property type="entry name" value="Immunoglobulins"/>
    <property type="match status" value="1"/>
</dbReference>
<evidence type="ECO:0000313" key="3">
    <source>
        <dbReference type="EMBL" id="MBO9153971.1"/>
    </source>
</evidence>
<dbReference type="InterPro" id="IPR018905">
    <property type="entry name" value="A-galactase_NEW3"/>
</dbReference>
<organism evidence="3 4">
    <name type="scientific">Chitinophaga chungangae</name>
    <dbReference type="NCBI Taxonomy" id="2821488"/>
    <lineage>
        <taxon>Bacteria</taxon>
        <taxon>Pseudomonadati</taxon>
        <taxon>Bacteroidota</taxon>
        <taxon>Chitinophagia</taxon>
        <taxon>Chitinophagales</taxon>
        <taxon>Chitinophagaceae</taxon>
        <taxon>Chitinophaga</taxon>
    </lineage>
</organism>
<keyword evidence="1" id="KW-1133">Transmembrane helix</keyword>
<accession>A0ABS3YH13</accession>
<keyword evidence="1" id="KW-0472">Membrane</keyword>
<dbReference type="EMBL" id="JAGHKP010000003">
    <property type="protein sequence ID" value="MBO9153971.1"/>
    <property type="molecule type" value="Genomic_DNA"/>
</dbReference>
<keyword evidence="4" id="KW-1185">Reference proteome</keyword>
<feature type="domain" description="Alpha-galactosidase NEW3" evidence="2">
    <location>
        <begin position="166"/>
        <end position="240"/>
    </location>
</feature>
<sequence>MSAITETLQRQIRLKPSFFLCFIVLFFCGPRGIAQAVKQAPPPPFSVRLMNIEAAANATFSYNAKLRNDAASSRVYQFSAQLPAGWTASFKVEGIQVTSLRVDAGVTQDVLIELHPAMAEKPGKYKVPVTALSNADSLKLDLEAVVKGAYKLELSTPTGRLSDDVTEGKRKEIHLVVKNAGTIALDKLELSAQTPPQWQASFVPSSIERLEPGKEKEVIATLSVPDKTIAGDYVTTFSAKNAESSSDAVFRMTVKTSALTGWLGVLIILLALGAVYYLIRKYGRR</sequence>
<dbReference type="RefSeq" id="WP_209147094.1">
    <property type="nucleotide sequence ID" value="NZ_JAGHKP010000003.1"/>
</dbReference>
<dbReference type="PANTHER" id="PTHR39198">
    <property type="entry name" value="HYPOTHETICAL MEMBRANE PROTEIN, CONSERVED"/>
    <property type="match status" value="1"/>
</dbReference>
<evidence type="ECO:0000313" key="4">
    <source>
        <dbReference type="Proteomes" id="UP000679126"/>
    </source>
</evidence>
<feature type="transmembrane region" description="Helical" evidence="1">
    <location>
        <begin position="259"/>
        <end position="279"/>
    </location>
</feature>